<proteinExistence type="predicted"/>
<evidence type="ECO:0000256" key="4">
    <source>
        <dbReference type="ARBA" id="ARBA00022989"/>
    </source>
</evidence>
<dbReference type="Pfam" id="PF02687">
    <property type="entry name" value="FtsX"/>
    <property type="match status" value="1"/>
</dbReference>
<feature type="transmembrane region" description="Helical" evidence="6">
    <location>
        <begin position="349"/>
        <end position="368"/>
    </location>
</feature>
<feature type="transmembrane region" description="Helical" evidence="6">
    <location>
        <begin position="254"/>
        <end position="273"/>
    </location>
</feature>
<accession>A0AA37SXB3</accession>
<feature type="transmembrane region" description="Helical" evidence="6">
    <location>
        <begin position="389"/>
        <end position="406"/>
    </location>
</feature>
<evidence type="ECO:0000313" key="9">
    <source>
        <dbReference type="Proteomes" id="UP001156601"/>
    </source>
</evidence>
<protein>
    <recommendedName>
        <fullName evidence="7">ABC3 transporter permease C-terminal domain-containing protein</fullName>
    </recommendedName>
</protein>
<feature type="transmembrane region" description="Helical" evidence="6">
    <location>
        <begin position="703"/>
        <end position="726"/>
    </location>
</feature>
<feature type="transmembrane region" description="Helical" evidence="6">
    <location>
        <begin position="306"/>
        <end position="329"/>
    </location>
</feature>
<comment type="caution">
    <text evidence="8">The sequence shown here is derived from an EMBL/GenBank/DDBJ whole genome shotgun (WGS) entry which is preliminary data.</text>
</comment>
<evidence type="ECO:0000256" key="6">
    <source>
        <dbReference type="SAM" id="Phobius"/>
    </source>
</evidence>
<dbReference type="Proteomes" id="UP001156601">
    <property type="component" value="Unassembled WGS sequence"/>
</dbReference>
<dbReference type="GO" id="GO:0005886">
    <property type="term" value="C:plasma membrane"/>
    <property type="evidence" value="ECO:0007669"/>
    <property type="project" value="UniProtKB-SubCell"/>
</dbReference>
<feature type="transmembrane region" description="Helical" evidence="6">
    <location>
        <begin position="790"/>
        <end position="811"/>
    </location>
</feature>
<reference evidence="8" key="1">
    <citation type="journal article" date="2014" name="Int. J. Syst. Evol. Microbiol.">
        <title>Complete genome sequence of Corynebacterium casei LMG S-19264T (=DSM 44701T), isolated from a smear-ripened cheese.</title>
        <authorList>
            <consortium name="US DOE Joint Genome Institute (JGI-PGF)"/>
            <person name="Walter F."/>
            <person name="Albersmeier A."/>
            <person name="Kalinowski J."/>
            <person name="Ruckert C."/>
        </authorList>
    </citation>
    <scope>NUCLEOTIDE SEQUENCE</scope>
    <source>
        <strain evidence="8">NBRC 110023</strain>
    </source>
</reference>
<dbReference type="PANTHER" id="PTHR30287:SF1">
    <property type="entry name" value="INNER MEMBRANE PROTEIN"/>
    <property type="match status" value="1"/>
</dbReference>
<evidence type="ECO:0000256" key="5">
    <source>
        <dbReference type="ARBA" id="ARBA00023136"/>
    </source>
</evidence>
<dbReference type="EMBL" id="BSOT01000006">
    <property type="protein sequence ID" value="GLR71571.1"/>
    <property type="molecule type" value="Genomic_DNA"/>
</dbReference>
<keyword evidence="5 6" id="KW-0472">Membrane</keyword>
<reference evidence="8" key="2">
    <citation type="submission" date="2023-01" db="EMBL/GenBank/DDBJ databases">
        <title>Draft genome sequence of Agaribacter marinus strain NBRC 110023.</title>
        <authorList>
            <person name="Sun Q."/>
            <person name="Mori K."/>
        </authorList>
    </citation>
    <scope>NUCLEOTIDE SEQUENCE</scope>
    <source>
        <strain evidence="8">NBRC 110023</strain>
    </source>
</reference>
<evidence type="ECO:0000256" key="3">
    <source>
        <dbReference type="ARBA" id="ARBA00022692"/>
    </source>
</evidence>
<evidence type="ECO:0000256" key="2">
    <source>
        <dbReference type="ARBA" id="ARBA00022475"/>
    </source>
</evidence>
<dbReference type="PANTHER" id="PTHR30287">
    <property type="entry name" value="MEMBRANE COMPONENT OF PREDICTED ABC SUPERFAMILY METABOLITE UPTAKE TRANSPORTER"/>
    <property type="match status" value="1"/>
</dbReference>
<name>A0AA37SXB3_9ALTE</name>
<feature type="transmembrane region" description="Helical" evidence="6">
    <location>
        <begin position="465"/>
        <end position="484"/>
    </location>
</feature>
<evidence type="ECO:0000256" key="1">
    <source>
        <dbReference type="ARBA" id="ARBA00004651"/>
    </source>
</evidence>
<evidence type="ECO:0000313" key="8">
    <source>
        <dbReference type="EMBL" id="GLR71571.1"/>
    </source>
</evidence>
<keyword evidence="3 6" id="KW-0812">Transmembrane</keyword>
<dbReference type="InterPro" id="IPR038766">
    <property type="entry name" value="Membrane_comp_ABC_pdt"/>
</dbReference>
<keyword evidence="9" id="KW-1185">Reference proteome</keyword>
<sequence>MRSNNLSLAWQFYHQEKGHAYRRFPALIQLILMVFIVTLSQTSNSIQTYLNTNLNNLLGADIVISQKGRLTDAQETHLNRISERSALTQSLKTTLTYNDNWQRVTLKAVGNNYPLQGELLTSYSLGGKTIAGSSGPLSGEIWMDSRLLTVLSIQLGEQLNIGDQRFTVSRIILHEPDRLMEGHNVDMRALIHHDDLEQLNFPKDIIHSRYLFSANKKQINDMIEWQKAHLPAAQIHHKQGAHPLALFWQRTENFIGLASIILFFMAAIAIQQLNQLQMQKEQFFSAVCISFGASKSTGLQISIIKWLLNIAFLLPLVLLLSTLLHWLAIQWLSTRFDALEWHWNILHSIKPMLIAAIIFSAFHLPIWFRLKQASVRQLINNLDSKVSKSLSFTCALIVLATVSAIYSDNALLTAMVLGAIGISITLILLISWFALSLGEKSTKKFSGLIPFALYMMKQRLLSKTTQILGVGLCAFLLLFTLMLLKDLGGTMNAYQRQHDGNLLITQASETQMIDIDTWVAKNAIEIRQRKPFMYGKLTHINDMHLSDYADTPSDSLATFMRSIRLHWNDSIPENNRIVDGEWWQTNATHWQQISIEQEVMTDLGLQLGDRLTFYITEQSVEFEITASHAYKPGAGSITFWAQMPAAALDFIAAPHYHMASLELEDAQFSLLAQVWQKHPSLRMVSMDEITQRFDKTLAMVTQIISGFSILISLLASIVILSSVHALEAKEKKKNSIIMSFGLSKKTCFHLNIIEWFVTGSIAASGAIIGTWIAGLLIYESQFSMLYRPNFFWLLTTLSIILFIVTAIGIVANKNSLSSSIRELMTE</sequence>
<feature type="domain" description="ABC3 transporter permease C-terminal" evidence="7">
    <location>
        <begin position="707"/>
        <end position="811"/>
    </location>
</feature>
<keyword evidence="2" id="KW-1003">Cell membrane</keyword>
<dbReference type="InterPro" id="IPR003838">
    <property type="entry name" value="ABC3_permease_C"/>
</dbReference>
<evidence type="ECO:0000259" key="7">
    <source>
        <dbReference type="Pfam" id="PF02687"/>
    </source>
</evidence>
<comment type="subcellular location">
    <subcellularLocation>
        <location evidence="1">Cell membrane</location>
        <topology evidence="1">Multi-pass membrane protein</topology>
    </subcellularLocation>
</comment>
<dbReference type="AlphaFoldDB" id="A0AA37SXB3"/>
<feature type="transmembrane region" description="Helical" evidence="6">
    <location>
        <begin position="412"/>
        <end position="435"/>
    </location>
</feature>
<gene>
    <name evidence="8" type="ORF">GCM10007852_24790</name>
</gene>
<dbReference type="RefSeq" id="WP_284217921.1">
    <property type="nucleotide sequence ID" value="NZ_BSOT01000006.1"/>
</dbReference>
<feature type="transmembrane region" description="Helical" evidence="6">
    <location>
        <begin position="747"/>
        <end position="778"/>
    </location>
</feature>
<keyword evidence="4 6" id="KW-1133">Transmembrane helix</keyword>
<organism evidence="8 9">
    <name type="scientific">Agaribacter marinus</name>
    <dbReference type="NCBI Taxonomy" id="1431249"/>
    <lineage>
        <taxon>Bacteria</taxon>
        <taxon>Pseudomonadati</taxon>
        <taxon>Pseudomonadota</taxon>
        <taxon>Gammaproteobacteria</taxon>
        <taxon>Alteromonadales</taxon>
        <taxon>Alteromonadaceae</taxon>
        <taxon>Agaribacter</taxon>
    </lineage>
</organism>